<reference evidence="1" key="1">
    <citation type="submission" date="2018-05" db="EMBL/GenBank/DDBJ databases">
        <title>Draft genome of Mucuna pruriens seed.</title>
        <authorList>
            <person name="Nnadi N.E."/>
            <person name="Vos R."/>
            <person name="Hasami M.H."/>
            <person name="Devisetty U.K."/>
            <person name="Aguiy J.C."/>
        </authorList>
    </citation>
    <scope>NUCLEOTIDE SEQUENCE [LARGE SCALE GENOMIC DNA]</scope>
    <source>
        <strain evidence="1">JCA_2017</strain>
    </source>
</reference>
<comment type="caution">
    <text evidence="1">The sequence shown here is derived from an EMBL/GenBank/DDBJ whole genome shotgun (WGS) entry which is preliminary data.</text>
</comment>
<accession>A0A371GSP2</accession>
<protein>
    <submittedName>
        <fullName evidence="1">Uncharacterized protein</fullName>
    </submittedName>
</protein>
<evidence type="ECO:0000313" key="2">
    <source>
        <dbReference type="Proteomes" id="UP000257109"/>
    </source>
</evidence>
<gene>
    <name evidence="1" type="ORF">CR513_24188</name>
</gene>
<evidence type="ECO:0000313" key="1">
    <source>
        <dbReference type="EMBL" id="RDX93540.1"/>
    </source>
</evidence>
<keyword evidence="2" id="KW-1185">Reference proteome</keyword>
<dbReference type="AlphaFoldDB" id="A0A371GSP2"/>
<dbReference type="OrthoDB" id="1752139at2759"/>
<feature type="non-terminal residue" evidence="1">
    <location>
        <position position="1"/>
    </location>
</feature>
<dbReference type="Proteomes" id="UP000257109">
    <property type="component" value="Unassembled WGS sequence"/>
</dbReference>
<organism evidence="1 2">
    <name type="scientific">Mucuna pruriens</name>
    <name type="common">Velvet bean</name>
    <name type="synonym">Dolichos pruriens</name>
    <dbReference type="NCBI Taxonomy" id="157652"/>
    <lineage>
        <taxon>Eukaryota</taxon>
        <taxon>Viridiplantae</taxon>
        <taxon>Streptophyta</taxon>
        <taxon>Embryophyta</taxon>
        <taxon>Tracheophyta</taxon>
        <taxon>Spermatophyta</taxon>
        <taxon>Magnoliopsida</taxon>
        <taxon>eudicotyledons</taxon>
        <taxon>Gunneridae</taxon>
        <taxon>Pentapetalae</taxon>
        <taxon>rosids</taxon>
        <taxon>fabids</taxon>
        <taxon>Fabales</taxon>
        <taxon>Fabaceae</taxon>
        <taxon>Papilionoideae</taxon>
        <taxon>50 kb inversion clade</taxon>
        <taxon>NPAAA clade</taxon>
        <taxon>indigoferoid/millettioid clade</taxon>
        <taxon>Phaseoleae</taxon>
        <taxon>Mucuna</taxon>
    </lineage>
</organism>
<sequence length="83" mass="9660">MRVAEQREDELCQQITAIKTIAERTKRPAQETMIIQAFWGQPFSEEIDRTPISANFRELVVEPFEGTQDPHAHFEQNETIRSS</sequence>
<proteinExistence type="predicted"/>
<name>A0A371GSP2_MUCPR</name>
<dbReference type="EMBL" id="QJKJ01004593">
    <property type="protein sequence ID" value="RDX93540.1"/>
    <property type="molecule type" value="Genomic_DNA"/>
</dbReference>